<dbReference type="Gene3D" id="1.10.10.10">
    <property type="entry name" value="Winged helix-like DNA-binding domain superfamily/Winged helix DNA-binding domain"/>
    <property type="match status" value="1"/>
</dbReference>
<organism evidence="10 11">
    <name type="scientific">Bagarius yarrelli</name>
    <name type="common">Goonch</name>
    <name type="synonym">Bagrus yarrelli</name>
    <dbReference type="NCBI Taxonomy" id="175774"/>
    <lineage>
        <taxon>Eukaryota</taxon>
        <taxon>Metazoa</taxon>
        <taxon>Chordata</taxon>
        <taxon>Craniata</taxon>
        <taxon>Vertebrata</taxon>
        <taxon>Euteleostomi</taxon>
        <taxon>Actinopterygii</taxon>
        <taxon>Neopterygii</taxon>
        <taxon>Teleostei</taxon>
        <taxon>Ostariophysi</taxon>
        <taxon>Siluriformes</taxon>
        <taxon>Sisoridae</taxon>
        <taxon>Sisorinae</taxon>
        <taxon>Bagarius</taxon>
    </lineage>
</organism>
<dbReference type="EMBL" id="VCAZ01000058">
    <property type="protein sequence ID" value="TSN57793.1"/>
    <property type="molecule type" value="Genomic_DNA"/>
</dbReference>
<dbReference type="FunFam" id="1.10.10.10:FF:000122">
    <property type="entry name" value="Forkhead box protein N1"/>
    <property type="match status" value="1"/>
</dbReference>
<feature type="compositionally biased region" description="Basic residues" evidence="8">
    <location>
        <begin position="409"/>
        <end position="419"/>
    </location>
</feature>
<dbReference type="Proteomes" id="UP000319801">
    <property type="component" value="Unassembled WGS sequence"/>
</dbReference>
<evidence type="ECO:0000256" key="1">
    <source>
        <dbReference type="ARBA" id="ARBA00004123"/>
    </source>
</evidence>
<feature type="region of interest" description="Disordered" evidence="8">
    <location>
        <begin position="550"/>
        <end position="588"/>
    </location>
</feature>
<dbReference type="GO" id="GO:0005634">
    <property type="term" value="C:nucleus"/>
    <property type="evidence" value="ECO:0007669"/>
    <property type="project" value="UniProtKB-SubCell"/>
</dbReference>
<reference evidence="10 11" key="1">
    <citation type="journal article" date="2019" name="Genome Biol. Evol.">
        <title>Whole-Genome Sequencing of the Giant Devil Catfish, Bagarius yarrelli.</title>
        <authorList>
            <person name="Jiang W."/>
            <person name="Lv Y."/>
            <person name="Cheng L."/>
            <person name="Yang K."/>
            <person name="Chao B."/>
            <person name="Wang X."/>
            <person name="Li Y."/>
            <person name="Pan X."/>
            <person name="You X."/>
            <person name="Zhang Y."/>
            <person name="Yang J."/>
            <person name="Li J."/>
            <person name="Zhang X."/>
            <person name="Liu S."/>
            <person name="Sun C."/>
            <person name="Yang J."/>
            <person name="Shi Q."/>
        </authorList>
    </citation>
    <scope>NUCLEOTIDE SEQUENCE [LARGE SCALE GENOMIC DNA]</scope>
    <source>
        <strain evidence="10">JWS20170419001</strain>
        <tissue evidence="10">Muscle</tissue>
    </source>
</reference>
<keyword evidence="3" id="KW-0805">Transcription regulation</keyword>
<evidence type="ECO:0000256" key="3">
    <source>
        <dbReference type="ARBA" id="ARBA00023015"/>
    </source>
</evidence>
<evidence type="ECO:0000256" key="8">
    <source>
        <dbReference type="SAM" id="MobiDB-lite"/>
    </source>
</evidence>
<dbReference type="AlphaFoldDB" id="A0A556U7H0"/>
<evidence type="ECO:0000259" key="9">
    <source>
        <dbReference type="PROSITE" id="PS50039"/>
    </source>
</evidence>
<sequence>MAVWLLSFGSEPEGKISLNTVSAETSSFSRVRLLLELSGDSVSSNSPVDTCLSCAVYQAQMSKNPGSFSPAVSRSPPQSIQAALLDSPRLQMSQSQYVKSSSTESSETSSETDSILYRLKSGATEPFRRHSVDGISVNPESESIKNKHFHSYGRQYSDGDVTGSSLYCCLRESELPESLTSVNGDIADVQEQNSWTSLSTPVQSSLFMGVEESIDQMQNRLEDPPSYSSSTHRAYSTLSPLHQQFPAEYSSGGLEFSSRYSYQSLSSQTNTDGLVQPQFPKPIYSYSILIFMALRNSRTGSLPVSEIYSFMTEHFPYFKTAPDGWKNSIRHNLSLNKCFEKVENKKGNSSRKGCLWALNPAKVEKMQEELQKWRRKDPVTVRRSMARPELLDHLLGDRPEKPRSISAHRNNHTHNHFSRSHLPPPYTPTTHQRRPYYSYYSLPSQQLPYLPSNPAGFSFYPSVPQQPSTQLPSRTGSLDSPLPAHTPPSYSAALQASHSALGSMQELFMDGEPSSSDLDMLNPSLTDLQLHGCLWEELRNDSLNPDPLPLMDVSGTSEQLSSDHIEDSEKSYGVGSEPVSTAGSEAAPQGSVSDFYITGLCSSDFTGTDSMSGLHSTLTNTPIPLL</sequence>
<accession>A0A556U7H0</accession>
<proteinExistence type="predicted"/>
<feature type="region of interest" description="Disordered" evidence="8">
    <location>
        <begin position="390"/>
        <end position="430"/>
    </location>
</feature>
<dbReference type="InterPro" id="IPR036388">
    <property type="entry name" value="WH-like_DNA-bd_sf"/>
</dbReference>
<dbReference type="InterPro" id="IPR036390">
    <property type="entry name" value="WH_DNA-bd_sf"/>
</dbReference>
<feature type="domain" description="Fork-head" evidence="9">
    <location>
        <begin position="281"/>
        <end position="377"/>
    </location>
</feature>
<dbReference type="PROSITE" id="PS50039">
    <property type="entry name" value="FORK_HEAD_3"/>
    <property type="match status" value="1"/>
</dbReference>
<evidence type="ECO:0000256" key="5">
    <source>
        <dbReference type="ARBA" id="ARBA00023163"/>
    </source>
</evidence>
<evidence type="ECO:0000256" key="2">
    <source>
        <dbReference type="ARBA" id="ARBA00022473"/>
    </source>
</evidence>
<evidence type="ECO:0000256" key="4">
    <source>
        <dbReference type="ARBA" id="ARBA00023125"/>
    </source>
</evidence>
<evidence type="ECO:0000313" key="11">
    <source>
        <dbReference type="Proteomes" id="UP000319801"/>
    </source>
</evidence>
<keyword evidence="11" id="KW-1185">Reference proteome</keyword>
<keyword evidence="6 7" id="KW-0539">Nucleus</keyword>
<dbReference type="CDD" id="cd20056">
    <property type="entry name" value="FH_FOXN1"/>
    <property type="match status" value="1"/>
</dbReference>
<dbReference type="InterPro" id="IPR001766">
    <property type="entry name" value="Fork_head_dom"/>
</dbReference>
<protein>
    <submittedName>
        <fullName evidence="10">Forkhead box protein N1</fullName>
    </submittedName>
</protein>
<evidence type="ECO:0000256" key="6">
    <source>
        <dbReference type="ARBA" id="ARBA00023242"/>
    </source>
</evidence>
<dbReference type="PANTHER" id="PTHR46721:SF3">
    <property type="entry name" value="FORKHEAD BOX N1"/>
    <property type="match status" value="1"/>
</dbReference>
<feature type="region of interest" description="Disordered" evidence="8">
    <location>
        <begin position="458"/>
        <end position="488"/>
    </location>
</feature>
<keyword evidence="4 7" id="KW-0238">DNA-binding</keyword>
<dbReference type="Pfam" id="PF00250">
    <property type="entry name" value="Forkhead"/>
    <property type="match status" value="1"/>
</dbReference>
<feature type="DNA-binding region" description="Fork-head" evidence="7">
    <location>
        <begin position="281"/>
        <end position="377"/>
    </location>
</feature>
<name>A0A556U7H0_BAGYA</name>
<dbReference type="GO" id="GO:0000981">
    <property type="term" value="F:DNA-binding transcription factor activity, RNA polymerase II-specific"/>
    <property type="evidence" value="ECO:0007669"/>
    <property type="project" value="TreeGrafter"/>
</dbReference>
<comment type="subcellular location">
    <subcellularLocation>
        <location evidence="1 7">Nucleus</location>
    </subcellularLocation>
</comment>
<keyword evidence="2" id="KW-0217">Developmental protein</keyword>
<dbReference type="InterPro" id="IPR047401">
    <property type="entry name" value="FH_FOXN1"/>
</dbReference>
<comment type="caution">
    <text evidence="10">The sequence shown here is derived from an EMBL/GenBank/DDBJ whole genome shotgun (WGS) entry which is preliminary data.</text>
</comment>
<feature type="region of interest" description="Disordered" evidence="8">
    <location>
        <begin position="94"/>
        <end position="113"/>
    </location>
</feature>
<dbReference type="GO" id="GO:0000976">
    <property type="term" value="F:transcription cis-regulatory region binding"/>
    <property type="evidence" value="ECO:0007669"/>
    <property type="project" value="TreeGrafter"/>
</dbReference>
<dbReference type="SMART" id="SM00339">
    <property type="entry name" value="FH"/>
    <property type="match status" value="1"/>
</dbReference>
<dbReference type="SUPFAM" id="SSF46785">
    <property type="entry name" value="Winged helix' DNA-binding domain"/>
    <property type="match status" value="1"/>
</dbReference>
<keyword evidence="5" id="KW-0804">Transcription</keyword>
<evidence type="ECO:0000256" key="7">
    <source>
        <dbReference type="PROSITE-ProRule" id="PRU00089"/>
    </source>
</evidence>
<dbReference type="InterPro" id="IPR049624">
    <property type="entry name" value="FOXN1_4"/>
</dbReference>
<gene>
    <name evidence="10" type="ORF">Baya_9123</name>
</gene>
<dbReference type="PRINTS" id="PR00053">
    <property type="entry name" value="FORKHEAD"/>
</dbReference>
<dbReference type="PANTHER" id="PTHR46721">
    <property type="entry name" value="FORKHEAD BOX PROTEIN N1"/>
    <property type="match status" value="1"/>
</dbReference>
<feature type="compositionally biased region" description="Polar residues" evidence="8">
    <location>
        <begin position="463"/>
        <end position="478"/>
    </location>
</feature>
<feature type="compositionally biased region" description="Low complexity" evidence="8">
    <location>
        <begin position="100"/>
        <end position="112"/>
    </location>
</feature>
<evidence type="ECO:0000313" key="10">
    <source>
        <dbReference type="EMBL" id="TSN57793.1"/>
    </source>
</evidence>
<dbReference type="InterPro" id="IPR030456">
    <property type="entry name" value="TF_fork_head_CS_2"/>
</dbReference>
<dbReference type="PROSITE" id="PS00658">
    <property type="entry name" value="FORK_HEAD_2"/>
    <property type="match status" value="1"/>
</dbReference>
<dbReference type="OrthoDB" id="10070006at2759"/>
<feature type="compositionally biased region" description="Basic and acidic residues" evidence="8">
    <location>
        <begin position="390"/>
        <end position="403"/>
    </location>
</feature>
<feature type="compositionally biased region" description="Basic and acidic residues" evidence="8">
    <location>
        <begin position="561"/>
        <end position="570"/>
    </location>
</feature>